<gene>
    <name evidence="4" type="ORF">YQE_11916</name>
</gene>
<feature type="compositionally biased region" description="Basic and acidic residues" evidence="2">
    <location>
        <begin position="204"/>
        <end position="214"/>
    </location>
</feature>
<dbReference type="AlphaFoldDB" id="N6TYP7"/>
<dbReference type="EMBL" id="KB741270">
    <property type="protein sequence ID" value="ENN71412.1"/>
    <property type="molecule type" value="Genomic_DNA"/>
</dbReference>
<sequence length="536" mass="62518">MSTYEISKSSLLSLKAEILRKQEDVARAKIENDGKIRTIKKKYTVKKNKGIENREINDLTEEDHDLLRLSKSRLEAKTKLYDKLSKGSSTNEENDRLYLVRFGAKGMLASDQGPVPPNDLPDDLPPVEEEEAYSDFEDDNVNPEDDWVEYTDSLGRSRKCLRRDLAEFKSRDADLREIAEKRQQIAPSRDKEKRNELATASNNERQDKEVCEKDPIDEESEIISGDMRRHMLRQQWEKEEEALRDKSDIHYQNVLFNGKTAVQQQYLSEEARQHGVGYYAFSKDEEERAQQQAALNKLRVETEKEQKRAKDLKTIREQQLAARMKAARNRKRARMGLPPEEDDVESNAPPEEPTETPEDIEKQNKKAEEERRLNAARKRHVRPWDIGKDGVRPEFYEMTQHEWNDKKRKERPTEFAPPTAYSAREFNSMRSLDTDIHSSNKSLKFSSMDSKRKLQNLNPYKKTIIHETELEKPNNPEESSSIQDDDDDDNSERNDRLLGDYMQSRPRLYSPEYPTSDAEQHSAREERSGNSSSFNV</sequence>
<dbReference type="Pfam" id="PF25449">
    <property type="entry name" value="CCDC174_GRSR"/>
    <property type="match status" value="1"/>
</dbReference>
<dbReference type="InterPro" id="IPR057464">
    <property type="entry name" value="CCDC174_GRSR"/>
</dbReference>
<feature type="compositionally biased region" description="Polar residues" evidence="2">
    <location>
        <begin position="439"/>
        <end position="448"/>
    </location>
</feature>
<feature type="compositionally biased region" description="Acidic residues" evidence="2">
    <location>
        <begin position="120"/>
        <end position="147"/>
    </location>
</feature>
<feature type="coiled-coil region" evidence="1">
    <location>
        <begin position="281"/>
        <end position="315"/>
    </location>
</feature>
<feature type="region of interest" description="Disordered" evidence="2">
    <location>
        <begin position="319"/>
        <end position="378"/>
    </location>
</feature>
<evidence type="ECO:0000313" key="4">
    <source>
        <dbReference type="EMBL" id="ENN71412.1"/>
    </source>
</evidence>
<dbReference type="OrthoDB" id="333551at2759"/>
<dbReference type="GO" id="GO:0005634">
    <property type="term" value="C:nucleus"/>
    <property type="evidence" value="ECO:0007669"/>
    <property type="project" value="TreeGrafter"/>
</dbReference>
<feature type="compositionally biased region" description="Basic residues" evidence="2">
    <location>
        <begin position="325"/>
        <end position="334"/>
    </location>
</feature>
<feature type="region of interest" description="Disordered" evidence="2">
    <location>
        <begin position="183"/>
        <end position="214"/>
    </location>
</feature>
<dbReference type="HOGENOM" id="CLU_508322_0_0_1"/>
<feature type="compositionally biased region" description="Basic and acidic residues" evidence="2">
    <location>
        <begin position="518"/>
        <end position="528"/>
    </location>
</feature>
<feature type="region of interest" description="Disordered" evidence="2">
    <location>
        <begin position="400"/>
        <end position="536"/>
    </location>
</feature>
<proteinExistence type="predicted"/>
<dbReference type="OMA" id="PEMRPWD"/>
<reference evidence="4" key="1">
    <citation type="journal article" date="2013" name="Genome Biol.">
        <title>Draft genome of the mountain pine beetle, Dendroctonus ponderosae Hopkins, a major forest pest.</title>
        <authorList>
            <person name="Keeling C.I."/>
            <person name="Yuen M.M."/>
            <person name="Liao N.Y."/>
            <person name="Docking T.R."/>
            <person name="Chan S.K."/>
            <person name="Taylor G.A."/>
            <person name="Palmquist D.L."/>
            <person name="Jackman S.D."/>
            <person name="Nguyen A."/>
            <person name="Li M."/>
            <person name="Henderson H."/>
            <person name="Janes J.K."/>
            <person name="Zhao Y."/>
            <person name="Pandoh P."/>
            <person name="Moore R."/>
            <person name="Sperling F.A."/>
            <person name="Huber D.P."/>
            <person name="Birol I."/>
            <person name="Jones S.J."/>
            <person name="Bohlmann J."/>
        </authorList>
    </citation>
    <scope>NUCLEOTIDE SEQUENCE</scope>
</reference>
<organism evidence="4">
    <name type="scientific">Dendroctonus ponderosae</name>
    <name type="common">Mountain pine beetle</name>
    <dbReference type="NCBI Taxonomy" id="77166"/>
    <lineage>
        <taxon>Eukaryota</taxon>
        <taxon>Metazoa</taxon>
        <taxon>Ecdysozoa</taxon>
        <taxon>Arthropoda</taxon>
        <taxon>Hexapoda</taxon>
        <taxon>Insecta</taxon>
        <taxon>Pterygota</taxon>
        <taxon>Neoptera</taxon>
        <taxon>Endopterygota</taxon>
        <taxon>Coleoptera</taxon>
        <taxon>Polyphaga</taxon>
        <taxon>Cucujiformia</taxon>
        <taxon>Curculionidae</taxon>
        <taxon>Scolytinae</taxon>
        <taxon>Dendroctonus</taxon>
    </lineage>
</organism>
<feature type="non-terminal residue" evidence="4">
    <location>
        <position position="1"/>
    </location>
</feature>
<protein>
    <recommendedName>
        <fullName evidence="3">CCDC174 alpha/beta GRSR domain-containing protein</fullName>
    </recommendedName>
</protein>
<evidence type="ECO:0000256" key="1">
    <source>
        <dbReference type="SAM" id="Coils"/>
    </source>
</evidence>
<dbReference type="Pfam" id="PF13300">
    <property type="entry name" value="DUF4078"/>
    <property type="match status" value="1"/>
</dbReference>
<keyword evidence="1" id="KW-0175">Coiled coil</keyword>
<feature type="region of interest" description="Disordered" evidence="2">
    <location>
        <begin position="108"/>
        <end position="147"/>
    </location>
</feature>
<feature type="domain" description="CCDC174 alpha/beta GRSR" evidence="3">
    <location>
        <begin position="147"/>
        <end position="175"/>
    </location>
</feature>
<feature type="compositionally biased region" description="Basic and acidic residues" evidence="2">
    <location>
        <begin position="400"/>
        <end position="413"/>
    </location>
</feature>
<evidence type="ECO:0000256" key="2">
    <source>
        <dbReference type="SAM" id="MobiDB-lite"/>
    </source>
</evidence>
<dbReference type="InterPro" id="IPR025066">
    <property type="entry name" value="CCDC174-like"/>
</dbReference>
<feature type="compositionally biased region" description="Basic and acidic residues" evidence="2">
    <location>
        <begin position="464"/>
        <end position="475"/>
    </location>
</feature>
<dbReference type="PANTHER" id="PTHR15885:SF1">
    <property type="entry name" value="COILED-COIL DOMAIN-CONTAINING PROTEIN 174"/>
    <property type="match status" value="1"/>
</dbReference>
<feature type="compositionally biased region" description="Basic and acidic residues" evidence="2">
    <location>
        <begin position="359"/>
        <end position="373"/>
    </location>
</feature>
<name>N6TYP7_DENPD</name>
<accession>N6TYP7</accession>
<dbReference type="PANTHER" id="PTHR15885">
    <property type="entry name" value="COILED-COIL DOMAIN-CONTAINING PROTEIN 174"/>
    <property type="match status" value="1"/>
</dbReference>
<feature type="compositionally biased region" description="Basic and acidic residues" evidence="2">
    <location>
        <begin position="183"/>
        <end position="196"/>
    </location>
</feature>
<evidence type="ECO:0000259" key="3">
    <source>
        <dbReference type="Pfam" id="PF25449"/>
    </source>
</evidence>